<reference evidence="1" key="1">
    <citation type="journal article" date="2022" name="bioRxiv">
        <title>Sequencing and chromosome-scale assembly of the giantPleurodeles waltlgenome.</title>
        <authorList>
            <person name="Brown T."/>
            <person name="Elewa A."/>
            <person name="Iarovenko S."/>
            <person name="Subramanian E."/>
            <person name="Araus A.J."/>
            <person name="Petzold A."/>
            <person name="Susuki M."/>
            <person name="Suzuki K.-i.T."/>
            <person name="Hayashi T."/>
            <person name="Toyoda A."/>
            <person name="Oliveira C."/>
            <person name="Osipova E."/>
            <person name="Leigh N.D."/>
            <person name="Simon A."/>
            <person name="Yun M.H."/>
        </authorList>
    </citation>
    <scope>NUCLEOTIDE SEQUENCE</scope>
    <source>
        <strain evidence="1">20211129_DDA</strain>
        <tissue evidence="1">Liver</tissue>
    </source>
</reference>
<protein>
    <submittedName>
        <fullName evidence="1">Uncharacterized protein</fullName>
    </submittedName>
</protein>
<keyword evidence="2" id="KW-1185">Reference proteome</keyword>
<feature type="non-terminal residue" evidence="1">
    <location>
        <position position="55"/>
    </location>
</feature>
<name>A0AAV7N9T6_PLEWA</name>
<proteinExistence type="predicted"/>
<gene>
    <name evidence="1" type="ORF">NDU88_001039</name>
</gene>
<dbReference type="EMBL" id="JANPWB010000012">
    <property type="protein sequence ID" value="KAJ1112778.1"/>
    <property type="molecule type" value="Genomic_DNA"/>
</dbReference>
<feature type="non-terminal residue" evidence="1">
    <location>
        <position position="1"/>
    </location>
</feature>
<evidence type="ECO:0000313" key="2">
    <source>
        <dbReference type="Proteomes" id="UP001066276"/>
    </source>
</evidence>
<dbReference type="AlphaFoldDB" id="A0AAV7N9T6"/>
<comment type="caution">
    <text evidence="1">The sequence shown here is derived from an EMBL/GenBank/DDBJ whole genome shotgun (WGS) entry which is preliminary data.</text>
</comment>
<sequence length="55" mass="6229">SNTTSAGSSPEKEGYNFHPADSKPFCLCDLQLAFLQSLAKWLRDHLWCERSLELS</sequence>
<accession>A0AAV7N9T6</accession>
<dbReference type="Proteomes" id="UP001066276">
    <property type="component" value="Chromosome 8"/>
</dbReference>
<organism evidence="1 2">
    <name type="scientific">Pleurodeles waltl</name>
    <name type="common">Iberian ribbed newt</name>
    <dbReference type="NCBI Taxonomy" id="8319"/>
    <lineage>
        <taxon>Eukaryota</taxon>
        <taxon>Metazoa</taxon>
        <taxon>Chordata</taxon>
        <taxon>Craniata</taxon>
        <taxon>Vertebrata</taxon>
        <taxon>Euteleostomi</taxon>
        <taxon>Amphibia</taxon>
        <taxon>Batrachia</taxon>
        <taxon>Caudata</taxon>
        <taxon>Salamandroidea</taxon>
        <taxon>Salamandridae</taxon>
        <taxon>Pleurodelinae</taxon>
        <taxon>Pleurodeles</taxon>
    </lineage>
</organism>
<evidence type="ECO:0000313" key="1">
    <source>
        <dbReference type="EMBL" id="KAJ1112778.1"/>
    </source>
</evidence>